<dbReference type="AlphaFoldDB" id="A0A9E8AEK6"/>
<dbReference type="EMBL" id="OM456243">
    <property type="protein sequence ID" value="UZA66419.1"/>
    <property type="molecule type" value="Genomic_DNA"/>
</dbReference>
<sequence>MFGFLFFEFFVVWFFIFHLCFIYFSYFRLLKFLLSVEISLVLLYFISSVFVFRCEVSFLLILLCIVVCESAVGLVLLVGYIRFIDKNSVKSNLFASF</sequence>
<feature type="transmembrane region" description="Helical" evidence="1">
    <location>
        <begin position="32"/>
        <end position="52"/>
    </location>
</feature>
<keyword evidence="1" id="KW-1133">Transmembrane helix</keyword>
<accession>A0A9E8AEK6</accession>
<geneLocation type="mitochondrion" evidence="2"/>
<reference evidence="2" key="1">
    <citation type="journal article" date="2022" name="Zookeys">
        <title>The complete mitogenome of the potentially invasive flatworm Australopacifica atrata (Platyhelminthes, Geoplanidae) displays unusual features common to other Rhynchodeminae.</title>
        <authorList>
            <person name="Gastineau R."/>
            <person name="Winsor L."/>
            <person name="Justine J.-L."/>
        </authorList>
    </citation>
    <scope>NUCLEOTIDE SEQUENCE</scope>
</reference>
<organism evidence="2">
    <name type="scientific">Parakontikia atrata</name>
    <dbReference type="NCBI Taxonomy" id="2903269"/>
    <lineage>
        <taxon>Eukaryota</taxon>
        <taxon>Metazoa</taxon>
        <taxon>Spiralia</taxon>
        <taxon>Lophotrochozoa</taxon>
        <taxon>Platyhelminthes</taxon>
        <taxon>Rhabditophora</taxon>
        <taxon>Seriata</taxon>
        <taxon>Tricladida</taxon>
        <taxon>Continenticola</taxon>
        <taxon>Geoplanoidea</taxon>
        <taxon>Geoplanidae</taxon>
        <taxon>Caenoplaninae</taxon>
        <taxon>Parakontikia</taxon>
    </lineage>
</organism>
<dbReference type="Gene3D" id="1.10.287.3510">
    <property type="match status" value="1"/>
</dbReference>
<dbReference type="GeneID" id="76807543"/>
<dbReference type="CTD" id="4539"/>
<name>A0A9E8AEK6_9PLAT</name>
<protein>
    <submittedName>
        <fullName evidence="2">NADH dehydrogenase subunit 4L</fullName>
    </submittedName>
</protein>
<keyword evidence="1" id="KW-0812">Transmembrane</keyword>
<keyword evidence="1" id="KW-0472">Membrane</keyword>
<gene>
    <name evidence="2" type="primary">ND4L</name>
</gene>
<keyword evidence="2" id="KW-0496">Mitochondrion</keyword>
<dbReference type="RefSeq" id="YP_010565477.1">
    <property type="nucleotide sequence ID" value="NC_068631.1"/>
</dbReference>
<evidence type="ECO:0000313" key="2">
    <source>
        <dbReference type="EMBL" id="UZA66419.1"/>
    </source>
</evidence>
<feature type="transmembrane region" description="Helical" evidence="1">
    <location>
        <begin position="58"/>
        <end position="81"/>
    </location>
</feature>
<evidence type="ECO:0000256" key="1">
    <source>
        <dbReference type="SAM" id="Phobius"/>
    </source>
</evidence>
<proteinExistence type="predicted"/>
<feature type="transmembrane region" description="Helical" evidence="1">
    <location>
        <begin position="6"/>
        <end position="25"/>
    </location>
</feature>